<dbReference type="CDD" id="cd00293">
    <property type="entry name" value="USP-like"/>
    <property type="match status" value="1"/>
</dbReference>
<comment type="caution">
    <text evidence="4">The sequence shown here is derived from an EMBL/GenBank/DDBJ whole genome shotgun (WGS) entry which is preliminary data.</text>
</comment>
<dbReference type="InterPro" id="IPR006016">
    <property type="entry name" value="UspA"/>
</dbReference>
<proteinExistence type="inferred from homology"/>
<feature type="domain" description="UspA" evidence="3">
    <location>
        <begin position="99"/>
        <end position="258"/>
    </location>
</feature>
<dbReference type="EMBL" id="DSVQ01000015">
    <property type="protein sequence ID" value="HGT39866.1"/>
    <property type="molecule type" value="Genomic_DNA"/>
</dbReference>
<evidence type="ECO:0000259" key="3">
    <source>
        <dbReference type="Pfam" id="PF00582"/>
    </source>
</evidence>
<evidence type="ECO:0000313" key="4">
    <source>
        <dbReference type="EMBL" id="HGT39866.1"/>
    </source>
</evidence>
<feature type="compositionally biased region" description="Basic and acidic residues" evidence="2">
    <location>
        <begin position="1"/>
        <end position="10"/>
    </location>
</feature>
<dbReference type="Gene3D" id="3.40.50.620">
    <property type="entry name" value="HUPs"/>
    <property type="match status" value="1"/>
</dbReference>
<sequence length="259" mass="28279">MLWRRERREWSTAARPPLRRNSGVHRHGCGPLWGHSRCAGRTAGKSAASRRAAVCQRSGTRLSGGPCSGKIVCRGREQPVRMHGNNPSVSFSKKSSAVKVLVCVDRSEASRKVIRAVTEWLGSRAGQDQFVLFHVAEFLPEFLLSDHPEPGLTSRSLAERWATRARNDGEKLLQETKAAFVAAGIPESCLTCKLDLEDCLPESKKVAAALAIIREMHAGDYHLVCIGRRGASQLAVSLIGGVTEKVIREAHGRSVLVVD</sequence>
<evidence type="ECO:0000256" key="1">
    <source>
        <dbReference type="ARBA" id="ARBA00008791"/>
    </source>
</evidence>
<name>A0A7C4QRU6_9PLAN</name>
<comment type="similarity">
    <text evidence="1">Belongs to the universal stress protein A family.</text>
</comment>
<organism evidence="4">
    <name type="scientific">Schlesneria paludicola</name>
    <dbReference type="NCBI Taxonomy" id="360056"/>
    <lineage>
        <taxon>Bacteria</taxon>
        <taxon>Pseudomonadati</taxon>
        <taxon>Planctomycetota</taxon>
        <taxon>Planctomycetia</taxon>
        <taxon>Planctomycetales</taxon>
        <taxon>Planctomycetaceae</taxon>
        <taxon>Schlesneria</taxon>
    </lineage>
</organism>
<protein>
    <submittedName>
        <fullName evidence="4">Universal stress protein</fullName>
    </submittedName>
</protein>
<dbReference type="Pfam" id="PF00582">
    <property type="entry name" value="Usp"/>
    <property type="match status" value="1"/>
</dbReference>
<accession>A0A7C4QRU6</accession>
<dbReference type="PANTHER" id="PTHR46268">
    <property type="entry name" value="STRESS RESPONSE PROTEIN NHAX"/>
    <property type="match status" value="1"/>
</dbReference>
<evidence type="ECO:0000256" key="2">
    <source>
        <dbReference type="SAM" id="MobiDB-lite"/>
    </source>
</evidence>
<dbReference type="InterPro" id="IPR014729">
    <property type="entry name" value="Rossmann-like_a/b/a_fold"/>
</dbReference>
<gene>
    <name evidence="4" type="ORF">ENS64_11495</name>
</gene>
<dbReference type="AlphaFoldDB" id="A0A7C4QRU6"/>
<feature type="region of interest" description="Disordered" evidence="2">
    <location>
        <begin position="1"/>
        <end position="26"/>
    </location>
</feature>
<dbReference type="PANTHER" id="PTHR46268:SF6">
    <property type="entry name" value="UNIVERSAL STRESS PROTEIN UP12"/>
    <property type="match status" value="1"/>
</dbReference>
<reference evidence="4" key="1">
    <citation type="journal article" date="2020" name="mSystems">
        <title>Genome- and Community-Level Interaction Insights into Carbon Utilization and Element Cycling Functions of Hydrothermarchaeota in Hydrothermal Sediment.</title>
        <authorList>
            <person name="Zhou Z."/>
            <person name="Liu Y."/>
            <person name="Xu W."/>
            <person name="Pan J."/>
            <person name="Luo Z.H."/>
            <person name="Li M."/>
        </authorList>
    </citation>
    <scope>NUCLEOTIDE SEQUENCE [LARGE SCALE GENOMIC DNA]</scope>
    <source>
        <strain evidence="4">SpSt-508</strain>
    </source>
</reference>
<dbReference type="SUPFAM" id="SSF52402">
    <property type="entry name" value="Adenine nucleotide alpha hydrolases-like"/>
    <property type="match status" value="1"/>
</dbReference>